<dbReference type="PANTHER" id="PTHR32208">
    <property type="entry name" value="SECRETED PROTEIN-RELATED"/>
    <property type="match status" value="1"/>
</dbReference>
<reference evidence="2 3" key="1">
    <citation type="submission" date="2019-02" db="EMBL/GenBank/DDBJ databases">
        <title>Genomic Encyclopedia of Type Strains, Phase IV (KMG-IV): sequencing the most valuable type-strain genomes for metagenomic binning, comparative biology and taxonomic classification.</title>
        <authorList>
            <person name="Goeker M."/>
        </authorList>
    </citation>
    <scope>NUCLEOTIDE SEQUENCE [LARGE SCALE GENOMIC DNA]</scope>
    <source>
        <strain evidence="2 3">DSM 101727</strain>
    </source>
</reference>
<dbReference type="Pfam" id="PF09118">
    <property type="entry name" value="GO-like_E_set"/>
    <property type="match status" value="1"/>
</dbReference>
<dbReference type="InterPro" id="IPR006652">
    <property type="entry name" value="Kelch_1"/>
</dbReference>
<dbReference type="OrthoDB" id="535891at2"/>
<dbReference type="Gene3D" id="2.60.40.10">
    <property type="entry name" value="Immunoglobulins"/>
    <property type="match status" value="1"/>
</dbReference>
<dbReference type="SUPFAM" id="SSF50965">
    <property type="entry name" value="Galactose oxidase, central domain"/>
    <property type="match status" value="1"/>
</dbReference>
<dbReference type="InterPro" id="IPR008979">
    <property type="entry name" value="Galactose-bd-like_sf"/>
</dbReference>
<dbReference type="PANTHER" id="PTHR32208:SF68">
    <property type="entry name" value="GALACTOSE OXIDASE"/>
    <property type="match status" value="1"/>
</dbReference>
<dbReference type="InterPro" id="IPR013783">
    <property type="entry name" value="Ig-like_fold"/>
</dbReference>
<dbReference type="SUPFAM" id="SSF81296">
    <property type="entry name" value="E set domains"/>
    <property type="match status" value="1"/>
</dbReference>
<protein>
    <submittedName>
        <fullName evidence="2">Galactose oxidase</fullName>
    </submittedName>
</protein>
<feature type="domain" description="F5/8 type C" evidence="1">
    <location>
        <begin position="13"/>
        <end position="164"/>
    </location>
</feature>
<dbReference type="Proteomes" id="UP000294257">
    <property type="component" value="Unassembled WGS sequence"/>
</dbReference>
<comment type="caution">
    <text evidence="2">The sequence shown here is derived from an EMBL/GenBank/DDBJ whole genome shotgun (WGS) entry which is preliminary data.</text>
</comment>
<evidence type="ECO:0000313" key="2">
    <source>
        <dbReference type="EMBL" id="RZS44438.1"/>
    </source>
</evidence>
<dbReference type="InterPro" id="IPR011043">
    <property type="entry name" value="Gal_Oxase/kelch_b-propeller"/>
</dbReference>
<sequence>MQRRQPAATRRLALVLGIGVIAMPYLVNSWQEAGTGAASPADAHHHDVVPAAAMEPFARPLPRAGWVVSEDAGRSITVDMRRVHPVSGLRYTPRGNAIERYEIRLSPDGRTWSAPVATGTLADDTETKTLQFATAHARMVRLTALSTARPAEPVGAAQIDVLGSPPASTDKAGKAVRAPGAWDPVIGFPIVPAAAAVLPNGKLLTWSAVGSDYSALDSKATQTAVLDPITRVVGRKQIDDTGHEMFCPGVSRDPDGRVVVTGGSDANKTSVYDPGSDRWSVGPAMNVPRGYHGQVTLSNGDTFLVGGSWHGGLGGKSGEVLSRAENTWRMLPGVSPDPFLTRDPGGVYRQDNHAWLFAASRGRVFHAGPSTQLNWVSTAGEGSVTLAGIRGGIDAVNGNAVMYDIDKILTVGGATAYENADATTDAYVMDIGGPAPVVHRTGGLNVPRTFINSVVLPDGKVITFGGMRYAELFADRTAVLEPEMWDPATGAFTTLAPAAVPRAYHSVAVLLPDGRVFSGGGGLCGQCATNHPDGQIFTPPNLLDAEGRPKPRPVITEAPGTVAPGDEITVRADRPIAGLALVRAGGATHTVDNDQRRVPLAVAGVSDNQRVAVPGDPGIVPPGYYMLFALDEQGTPSVSAPVFVR</sequence>
<dbReference type="PROSITE" id="PS50022">
    <property type="entry name" value="FA58C_3"/>
    <property type="match status" value="1"/>
</dbReference>
<dbReference type="Gene3D" id="2.60.120.260">
    <property type="entry name" value="Galactose-binding domain-like"/>
    <property type="match status" value="1"/>
</dbReference>
<dbReference type="Gene3D" id="2.130.10.80">
    <property type="entry name" value="Galactose oxidase/kelch, beta-propeller"/>
    <property type="match status" value="1"/>
</dbReference>
<dbReference type="InterPro" id="IPR000421">
    <property type="entry name" value="FA58C"/>
</dbReference>
<keyword evidence="3" id="KW-1185">Reference proteome</keyword>
<dbReference type="SMART" id="SM00612">
    <property type="entry name" value="Kelch"/>
    <property type="match status" value="2"/>
</dbReference>
<evidence type="ECO:0000259" key="1">
    <source>
        <dbReference type="PROSITE" id="PS50022"/>
    </source>
</evidence>
<proteinExistence type="predicted"/>
<dbReference type="Pfam" id="PF00754">
    <property type="entry name" value="F5_F8_type_C"/>
    <property type="match status" value="1"/>
</dbReference>
<gene>
    <name evidence="2" type="ORF">EV193_101314</name>
</gene>
<dbReference type="SUPFAM" id="SSF49785">
    <property type="entry name" value="Galactose-binding domain-like"/>
    <property type="match status" value="1"/>
</dbReference>
<dbReference type="EMBL" id="SGWQ01000001">
    <property type="protein sequence ID" value="RZS44438.1"/>
    <property type="molecule type" value="Genomic_DNA"/>
</dbReference>
<dbReference type="RefSeq" id="WP_130342121.1">
    <property type="nucleotide sequence ID" value="NZ_SGWQ01000001.1"/>
</dbReference>
<accession>A0A4Q7L492</accession>
<evidence type="ECO:0000313" key="3">
    <source>
        <dbReference type="Proteomes" id="UP000294257"/>
    </source>
</evidence>
<dbReference type="CDD" id="cd02851">
    <property type="entry name" value="E_set_GO_C"/>
    <property type="match status" value="1"/>
</dbReference>
<name>A0A4Q7L492_9PSEU</name>
<dbReference type="GO" id="GO:0005975">
    <property type="term" value="P:carbohydrate metabolic process"/>
    <property type="evidence" value="ECO:0007669"/>
    <property type="project" value="UniProtKB-ARBA"/>
</dbReference>
<organism evidence="2 3">
    <name type="scientific">Herbihabitans rhizosphaerae</name>
    <dbReference type="NCBI Taxonomy" id="1872711"/>
    <lineage>
        <taxon>Bacteria</taxon>
        <taxon>Bacillati</taxon>
        <taxon>Actinomycetota</taxon>
        <taxon>Actinomycetes</taxon>
        <taxon>Pseudonocardiales</taxon>
        <taxon>Pseudonocardiaceae</taxon>
        <taxon>Herbihabitans</taxon>
    </lineage>
</organism>
<dbReference type="InterPro" id="IPR037293">
    <property type="entry name" value="Gal_Oxidase_central_sf"/>
</dbReference>
<dbReference type="InterPro" id="IPR014756">
    <property type="entry name" value="Ig_E-set"/>
</dbReference>
<dbReference type="InterPro" id="IPR015202">
    <property type="entry name" value="GO-like_E_set"/>
</dbReference>
<dbReference type="AlphaFoldDB" id="A0A4Q7L492"/>